<dbReference type="Gene3D" id="2.40.128.110">
    <property type="entry name" value="Lipid/polyisoprenoid-binding, YceI-like"/>
    <property type="match status" value="1"/>
</dbReference>
<comment type="caution">
    <text evidence="3">The sequence shown here is derived from an EMBL/GenBank/DDBJ whole genome shotgun (WGS) entry which is preliminary data.</text>
</comment>
<dbReference type="PANTHER" id="PTHR34406:SF1">
    <property type="entry name" value="PROTEIN YCEI"/>
    <property type="match status" value="1"/>
</dbReference>
<gene>
    <name evidence="3" type="ORF">G3570_12425</name>
</gene>
<dbReference type="Proteomes" id="UP000473278">
    <property type="component" value="Unassembled WGS sequence"/>
</dbReference>
<reference evidence="3 4" key="1">
    <citation type="submission" date="2020-02" db="EMBL/GenBank/DDBJ databases">
        <title>Balneolaceae bacterium YR4-1, complete genome.</title>
        <authorList>
            <person name="Li Y."/>
            <person name="Wu S."/>
        </authorList>
    </citation>
    <scope>NUCLEOTIDE SEQUENCE [LARGE SCALE GENOMIC DNA]</scope>
    <source>
        <strain evidence="3 4">YR4-1</strain>
    </source>
</reference>
<keyword evidence="4" id="KW-1185">Reference proteome</keyword>
<dbReference type="SMART" id="SM00867">
    <property type="entry name" value="YceI"/>
    <property type="match status" value="1"/>
</dbReference>
<dbReference type="InterPro" id="IPR036761">
    <property type="entry name" value="TTHA0802/YceI-like_sf"/>
</dbReference>
<organism evidence="3 4">
    <name type="scientific">Halalkalibaculum roseum</name>
    <dbReference type="NCBI Taxonomy" id="2709311"/>
    <lineage>
        <taxon>Bacteria</taxon>
        <taxon>Pseudomonadati</taxon>
        <taxon>Balneolota</taxon>
        <taxon>Balneolia</taxon>
        <taxon>Balneolales</taxon>
        <taxon>Balneolaceae</taxon>
        <taxon>Halalkalibaculum</taxon>
    </lineage>
</organism>
<evidence type="ECO:0000256" key="1">
    <source>
        <dbReference type="SAM" id="SignalP"/>
    </source>
</evidence>
<dbReference type="Pfam" id="PF04264">
    <property type="entry name" value="YceI"/>
    <property type="match status" value="1"/>
</dbReference>
<dbReference type="InterPro" id="IPR007372">
    <property type="entry name" value="Lipid/polyisoprenoid-bd_YceI"/>
</dbReference>
<sequence length="209" mass="23433">MKTFNYKHFGLLAVLFLVVSAFTNAPVEEKLNATEWKIDQAHSNLNFEVTHFFTPVNGKFHDYTSEIYFSPDNLEESSINVEVMVNSIDTNNEKRDGHLQSDDFFNAEQYPKMTFSSNKITSEGDNQFVAHGKLTIKDVTKEVQLPFTLLGVQDHPMKENTKVAGIKGNLTIDRTDYDVGVGDWAATAVVGDEVSIDFALELNTPSENS</sequence>
<proteinExistence type="predicted"/>
<feature type="domain" description="Lipid/polyisoprenoid-binding YceI-like" evidence="2">
    <location>
        <begin position="35"/>
        <end position="203"/>
    </location>
</feature>
<evidence type="ECO:0000313" key="3">
    <source>
        <dbReference type="EMBL" id="NGP77445.1"/>
    </source>
</evidence>
<accession>A0A6M1T632</accession>
<feature type="chain" id="PRO_5026663390" evidence="1">
    <location>
        <begin position="26"/>
        <end position="209"/>
    </location>
</feature>
<keyword evidence="1" id="KW-0732">Signal</keyword>
<evidence type="ECO:0000259" key="2">
    <source>
        <dbReference type="SMART" id="SM00867"/>
    </source>
</evidence>
<dbReference type="AlphaFoldDB" id="A0A6M1T632"/>
<name>A0A6M1T632_9BACT</name>
<feature type="signal peptide" evidence="1">
    <location>
        <begin position="1"/>
        <end position="25"/>
    </location>
</feature>
<evidence type="ECO:0000313" key="4">
    <source>
        <dbReference type="Proteomes" id="UP000473278"/>
    </source>
</evidence>
<dbReference type="RefSeq" id="WP_165142858.1">
    <property type="nucleotide sequence ID" value="NZ_JAALLT010000004.1"/>
</dbReference>
<protein>
    <submittedName>
        <fullName evidence="3">YceI family protein</fullName>
    </submittedName>
</protein>
<dbReference type="EMBL" id="JAALLT010000004">
    <property type="protein sequence ID" value="NGP77445.1"/>
    <property type="molecule type" value="Genomic_DNA"/>
</dbReference>
<dbReference type="PANTHER" id="PTHR34406">
    <property type="entry name" value="PROTEIN YCEI"/>
    <property type="match status" value="1"/>
</dbReference>
<dbReference type="SUPFAM" id="SSF101874">
    <property type="entry name" value="YceI-like"/>
    <property type="match status" value="1"/>
</dbReference>